<evidence type="ECO:0000313" key="3">
    <source>
        <dbReference type="Proteomes" id="UP000095038"/>
    </source>
</evidence>
<gene>
    <name evidence="2" type="ORF">ASCRUDRAFT_134340</name>
</gene>
<accession>A0A1D2VL75</accession>
<evidence type="ECO:0000313" key="2">
    <source>
        <dbReference type="EMBL" id="ODV62349.1"/>
    </source>
</evidence>
<dbReference type="InParanoid" id="A0A1D2VL75"/>
<dbReference type="GeneID" id="30962709"/>
<name>A0A1D2VL75_9ASCO</name>
<organism evidence="2 3">
    <name type="scientific">Ascoidea rubescens DSM 1968</name>
    <dbReference type="NCBI Taxonomy" id="1344418"/>
    <lineage>
        <taxon>Eukaryota</taxon>
        <taxon>Fungi</taxon>
        <taxon>Dikarya</taxon>
        <taxon>Ascomycota</taxon>
        <taxon>Saccharomycotina</taxon>
        <taxon>Saccharomycetes</taxon>
        <taxon>Ascoideaceae</taxon>
        <taxon>Ascoidea</taxon>
    </lineage>
</organism>
<dbReference type="AlphaFoldDB" id="A0A1D2VL75"/>
<reference evidence="3" key="1">
    <citation type="submission" date="2016-05" db="EMBL/GenBank/DDBJ databases">
        <title>Comparative genomics of biotechnologically important yeasts.</title>
        <authorList>
            <consortium name="DOE Joint Genome Institute"/>
            <person name="Riley R."/>
            <person name="Haridas S."/>
            <person name="Wolfe K.H."/>
            <person name="Lopes M.R."/>
            <person name="Hittinger C.T."/>
            <person name="Goker M."/>
            <person name="Salamov A."/>
            <person name="Wisecaver J."/>
            <person name="Long T.M."/>
            <person name="Aerts A.L."/>
            <person name="Barry K."/>
            <person name="Choi C."/>
            <person name="Clum A."/>
            <person name="Coughlan A.Y."/>
            <person name="Deshpande S."/>
            <person name="Douglass A.P."/>
            <person name="Hanson S.J."/>
            <person name="Klenk H.-P."/>
            <person name="Labutti K."/>
            <person name="Lapidus A."/>
            <person name="Lindquist E."/>
            <person name="Lipzen A."/>
            <person name="Meier-Kolthoff J.P."/>
            <person name="Ohm R.A."/>
            <person name="Otillar R.P."/>
            <person name="Pangilinan J."/>
            <person name="Peng Y."/>
            <person name="Rokas A."/>
            <person name="Rosa C.A."/>
            <person name="Scheuner C."/>
            <person name="Sibirny A.A."/>
            <person name="Slot J.C."/>
            <person name="Stielow J.B."/>
            <person name="Sun H."/>
            <person name="Kurtzman C.P."/>
            <person name="Blackwell M."/>
            <person name="Grigoriev I.V."/>
            <person name="Jeffries T.W."/>
        </authorList>
    </citation>
    <scope>NUCLEOTIDE SEQUENCE [LARGE SCALE GENOMIC DNA]</scope>
    <source>
        <strain evidence="3">DSM 1968</strain>
    </source>
</reference>
<proteinExistence type="predicted"/>
<dbReference type="Proteomes" id="UP000095038">
    <property type="component" value="Unassembled WGS sequence"/>
</dbReference>
<dbReference type="RefSeq" id="XP_020048656.1">
    <property type="nucleotide sequence ID" value="XM_020189073.1"/>
</dbReference>
<feature type="region of interest" description="Disordered" evidence="1">
    <location>
        <begin position="1"/>
        <end position="32"/>
    </location>
</feature>
<feature type="compositionally biased region" description="Low complexity" evidence="1">
    <location>
        <begin position="9"/>
        <end position="23"/>
    </location>
</feature>
<protein>
    <submittedName>
        <fullName evidence="2">Uncharacterized protein</fullName>
    </submittedName>
</protein>
<keyword evidence="3" id="KW-1185">Reference proteome</keyword>
<sequence length="155" mass="18054">MTRVKSTGSKKINLNSINNSNKTNRNKRFKRKHHIKKINEKVKSIRKNYFAHPIKSKNLNEPKNKKFSISRNFLNINANFANFDQTTKKNGYNTFSCEYKLDNKENESNGVNASGFEEDDEMNMEIDNDYDDYNSDDNSFFRKSPTKGITGTFSN</sequence>
<dbReference type="EMBL" id="KV454477">
    <property type="protein sequence ID" value="ODV62349.1"/>
    <property type="molecule type" value="Genomic_DNA"/>
</dbReference>
<evidence type="ECO:0000256" key="1">
    <source>
        <dbReference type="SAM" id="MobiDB-lite"/>
    </source>
</evidence>